<dbReference type="InterPro" id="IPR001034">
    <property type="entry name" value="DeoR_HTH"/>
</dbReference>
<proteinExistence type="predicted"/>
<evidence type="ECO:0000256" key="3">
    <source>
        <dbReference type="ARBA" id="ARBA00023163"/>
    </source>
</evidence>
<dbReference type="GO" id="GO:0003700">
    <property type="term" value="F:DNA-binding transcription factor activity"/>
    <property type="evidence" value="ECO:0007669"/>
    <property type="project" value="InterPro"/>
</dbReference>
<evidence type="ECO:0000313" key="6">
    <source>
        <dbReference type="Proteomes" id="UP000218677"/>
    </source>
</evidence>
<keyword evidence="1" id="KW-0805">Transcription regulation</keyword>
<dbReference type="PANTHER" id="PTHR30363">
    <property type="entry name" value="HTH-TYPE TRANSCRIPTIONAL REGULATOR SRLR-RELATED"/>
    <property type="match status" value="1"/>
</dbReference>
<dbReference type="Pfam" id="PF00455">
    <property type="entry name" value="DeoRC"/>
    <property type="match status" value="1"/>
</dbReference>
<keyword evidence="2" id="KW-0238">DNA-binding</keyword>
<dbReference type="PRINTS" id="PR00037">
    <property type="entry name" value="HTHLACR"/>
</dbReference>
<reference evidence="6" key="1">
    <citation type="submission" date="2017-09" db="EMBL/GenBank/DDBJ databases">
        <authorList>
            <person name="Cho G.-S."/>
            <person name="Oguntoyinbo F.A."/>
            <person name="Cnockaert M."/>
            <person name="Kabisch J."/>
            <person name="Neve H."/>
            <person name="Bockelmann W."/>
            <person name="Wenning M."/>
            <person name="Franz C.M."/>
            <person name="Vandamme P."/>
        </authorList>
    </citation>
    <scope>NUCLEOTIDE SEQUENCE [LARGE SCALE GENOMIC DNA]</scope>
    <source>
        <strain evidence="6">MBT G8648</strain>
    </source>
</reference>
<evidence type="ECO:0000313" key="5">
    <source>
        <dbReference type="EMBL" id="PCF94223.1"/>
    </source>
</evidence>
<name>A0A2A4HJF4_9GAMM</name>
<dbReference type="OrthoDB" id="9814815at2"/>
<dbReference type="Gene3D" id="1.10.10.10">
    <property type="entry name" value="Winged helix-like DNA-binding domain superfamily/Winged helix DNA-binding domain"/>
    <property type="match status" value="1"/>
</dbReference>
<gene>
    <name evidence="5" type="ORF">CPA45_18365</name>
</gene>
<dbReference type="PANTHER" id="PTHR30363:SF44">
    <property type="entry name" value="AGA OPERON TRANSCRIPTIONAL REPRESSOR-RELATED"/>
    <property type="match status" value="1"/>
</dbReference>
<dbReference type="SUPFAM" id="SSF100950">
    <property type="entry name" value="NagB/RpiA/CoA transferase-like"/>
    <property type="match status" value="1"/>
</dbReference>
<dbReference type="Proteomes" id="UP000218677">
    <property type="component" value="Unassembled WGS sequence"/>
</dbReference>
<dbReference type="PROSITE" id="PS51000">
    <property type="entry name" value="HTH_DEOR_2"/>
    <property type="match status" value="1"/>
</dbReference>
<dbReference type="RefSeq" id="WP_096654066.1">
    <property type="nucleotide sequence ID" value="NZ_NWUX01000022.1"/>
</dbReference>
<dbReference type="GO" id="GO:0003677">
    <property type="term" value="F:DNA binding"/>
    <property type="evidence" value="ECO:0007669"/>
    <property type="project" value="UniProtKB-KW"/>
</dbReference>
<dbReference type="EMBL" id="NWUX01000022">
    <property type="protein sequence ID" value="PCF94223.1"/>
    <property type="molecule type" value="Genomic_DNA"/>
</dbReference>
<dbReference type="InterPro" id="IPR014036">
    <property type="entry name" value="DeoR-like_C"/>
</dbReference>
<evidence type="ECO:0000256" key="2">
    <source>
        <dbReference type="ARBA" id="ARBA00023125"/>
    </source>
</evidence>
<dbReference type="InterPro" id="IPR036390">
    <property type="entry name" value="WH_DNA-bd_sf"/>
</dbReference>
<dbReference type="SMART" id="SM01134">
    <property type="entry name" value="DeoRC"/>
    <property type="match status" value="1"/>
</dbReference>
<comment type="caution">
    <text evidence="5">The sequence shown here is derived from an EMBL/GenBank/DDBJ whole genome shotgun (WGS) entry which is preliminary data.</text>
</comment>
<keyword evidence="3" id="KW-0804">Transcription</keyword>
<evidence type="ECO:0000259" key="4">
    <source>
        <dbReference type="PROSITE" id="PS51000"/>
    </source>
</evidence>
<dbReference type="InterPro" id="IPR036388">
    <property type="entry name" value="WH-like_DNA-bd_sf"/>
</dbReference>
<dbReference type="InterPro" id="IPR018356">
    <property type="entry name" value="Tscrpt_reg_HTH_DeoR_CS"/>
</dbReference>
<dbReference type="Gene3D" id="3.40.50.1360">
    <property type="match status" value="1"/>
</dbReference>
<dbReference type="InterPro" id="IPR050313">
    <property type="entry name" value="Carb_Metab_HTH_regulators"/>
</dbReference>
<feature type="domain" description="HTH deoR-type" evidence="4">
    <location>
        <begin position="3"/>
        <end position="58"/>
    </location>
</feature>
<dbReference type="PROSITE" id="PS00894">
    <property type="entry name" value="HTH_DEOR_1"/>
    <property type="match status" value="1"/>
</dbReference>
<dbReference type="Pfam" id="PF08220">
    <property type="entry name" value="HTH_DeoR"/>
    <property type="match status" value="1"/>
</dbReference>
<organism evidence="5 6">
    <name type="scientific">Vreelandella nigrificans</name>
    <dbReference type="NCBI Taxonomy" id="2042704"/>
    <lineage>
        <taxon>Bacteria</taxon>
        <taxon>Pseudomonadati</taxon>
        <taxon>Pseudomonadota</taxon>
        <taxon>Gammaproteobacteria</taxon>
        <taxon>Oceanospirillales</taxon>
        <taxon>Halomonadaceae</taxon>
        <taxon>Vreelandella</taxon>
    </lineage>
</organism>
<keyword evidence="6" id="KW-1185">Reference proteome</keyword>
<dbReference type="SUPFAM" id="SSF46785">
    <property type="entry name" value="Winged helix' DNA-binding domain"/>
    <property type="match status" value="1"/>
</dbReference>
<accession>A0A2A4HJF4</accession>
<evidence type="ECO:0000256" key="1">
    <source>
        <dbReference type="ARBA" id="ARBA00023015"/>
    </source>
</evidence>
<dbReference type="InterPro" id="IPR037171">
    <property type="entry name" value="NagB/RpiA_transferase-like"/>
</dbReference>
<sequence>MWHHERHQRICSLINTFNQLSTERLVDELGVSKETIRRDLLLLEKSGELKRIHGGAISVNKEEPPINVREKLNVNEKKAMVKRARNEIQSGQTLFIDAGSTTTLLAEELKKLSGLIVITNSWEVAYLLESCNQEQGVSGSNQVILLGGKINPQLKSTFGQHTISEIHKYRADIALLSPVGLDASSGASSFDHDEAAIAEAMVNNADKVLLLADRSKIGKVSRVSYCPINRLDILITDKAIKDASILDALKKGARVITS</sequence>
<dbReference type="SMART" id="SM00420">
    <property type="entry name" value="HTH_DEOR"/>
    <property type="match status" value="1"/>
</dbReference>
<dbReference type="AlphaFoldDB" id="A0A2A4HJF4"/>
<protein>
    <submittedName>
        <fullName evidence="5">Alkaline phosphatase</fullName>
    </submittedName>
</protein>